<keyword evidence="2" id="KW-1185">Reference proteome</keyword>
<organism evidence="1 2">
    <name type="scientific">Saccharicrinis fermentans DSM 9555 = JCM 21142</name>
    <dbReference type="NCBI Taxonomy" id="869213"/>
    <lineage>
        <taxon>Bacteria</taxon>
        <taxon>Pseudomonadati</taxon>
        <taxon>Bacteroidota</taxon>
        <taxon>Bacteroidia</taxon>
        <taxon>Marinilabiliales</taxon>
        <taxon>Marinilabiliaceae</taxon>
        <taxon>Saccharicrinis</taxon>
    </lineage>
</organism>
<evidence type="ECO:0000313" key="2">
    <source>
        <dbReference type="Proteomes" id="UP000019402"/>
    </source>
</evidence>
<dbReference type="RefSeq" id="WP_044213604.1">
    <property type="nucleotide sequence ID" value="NZ_BAMD01000041.1"/>
</dbReference>
<dbReference type="EMBL" id="BAMD01000041">
    <property type="protein sequence ID" value="GAF04287.1"/>
    <property type="molecule type" value="Genomic_DNA"/>
</dbReference>
<dbReference type="AlphaFoldDB" id="W7Y7S1"/>
<reference evidence="1 2" key="1">
    <citation type="journal article" date="2014" name="Genome Announc.">
        <title>Draft Genome Sequence of Cytophaga fermentans JCM 21142T, a Facultative Anaerobe Isolated from Marine Mud.</title>
        <authorList>
            <person name="Starns D."/>
            <person name="Oshima K."/>
            <person name="Suda W."/>
            <person name="Iino T."/>
            <person name="Yuki M."/>
            <person name="Inoue J."/>
            <person name="Kitamura K."/>
            <person name="Iida T."/>
            <person name="Darby A."/>
            <person name="Hattori M."/>
            <person name="Ohkuma M."/>
        </authorList>
    </citation>
    <scope>NUCLEOTIDE SEQUENCE [LARGE SCALE GENOMIC DNA]</scope>
    <source>
        <strain evidence="1 2">JCM 21142</strain>
    </source>
</reference>
<gene>
    <name evidence="1" type="ORF">JCM21142_72984</name>
</gene>
<comment type="caution">
    <text evidence="1">The sequence shown here is derived from an EMBL/GenBank/DDBJ whole genome shotgun (WGS) entry which is preliminary data.</text>
</comment>
<name>W7Y7S1_9BACT</name>
<protein>
    <submittedName>
        <fullName evidence="1">Uncharacterized protein</fullName>
    </submittedName>
</protein>
<evidence type="ECO:0000313" key="1">
    <source>
        <dbReference type="EMBL" id="GAF04287.1"/>
    </source>
</evidence>
<dbReference type="Proteomes" id="UP000019402">
    <property type="component" value="Unassembled WGS sequence"/>
</dbReference>
<sequence length="76" mass="8814">MGLVNISLPKFIDKSSIGFWNVSSFSIGEWNHFIDDNSQKKPLIINQQHEIKKGFINLTPPNEQAIFGVWMEVWPR</sequence>
<accession>W7Y7S1</accession>
<proteinExistence type="predicted"/>